<reference evidence="4 5" key="1">
    <citation type="submission" date="2017-12" db="EMBL/GenBank/DDBJ databases">
        <authorList>
            <person name="Hurst M.R.H."/>
        </authorList>
    </citation>
    <scope>NUCLEOTIDE SEQUENCE [LARGE SCALE GENOMIC DNA]</scope>
    <source>
        <strain evidence="4 5">SY-3-19</strain>
    </source>
</reference>
<dbReference type="Gene3D" id="3.40.50.10490">
    <property type="entry name" value="Glucose-6-phosphate isomerase like protein, domain 1"/>
    <property type="match status" value="2"/>
</dbReference>
<evidence type="ECO:0000256" key="1">
    <source>
        <dbReference type="ARBA" id="ARBA00022576"/>
    </source>
</evidence>
<protein>
    <submittedName>
        <fullName evidence="4">Iron dicitrate transport regulator FecR</fullName>
    </submittedName>
</protein>
<keyword evidence="2" id="KW-0677">Repeat</keyword>
<dbReference type="PROSITE" id="PS51464">
    <property type="entry name" value="SIS"/>
    <property type="match status" value="2"/>
</dbReference>
<dbReference type="RefSeq" id="WP_104828009.1">
    <property type="nucleotide sequence ID" value="NZ_PJCH01000001.1"/>
</dbReference>
<dbReference type="Proteomes" id="UP000239504">
    <property type="component" value="Unassembled WGS sequence"/>
</dbReference>
<organism evidence="4 5">
    <name type="scientific">Hyphococcus luteus</name>
    <dbReference type="NCBI Taxonomy" id="2058213"/>
    <lineage>
        <taxon>Bacteria</taxon>
        <taxon>Pseudomonadati</taxon>
        <taxon>Pseudomonadota</taxon>
        <taxon>Alphaproteobacteria</taxon>
        <taxon>Parvularculales</taxon>
        <taxon>Parvularculaceae</taxon>
        <taxon>Hyphococcus</taxon>
    </lineage>
</organism>
<dbReference type="GO" id="GO:0008483">
    <property type="term" value="F:transaminase activity"/>
    <property type="evidence" value="ECO:0007669"/>
    <property type="project" value="UniProtKB-KW"/>
</dbReference>
<dbReference type="InterPro" id="IPR001347">
    <property type="entry name" value="SIS_dom"/>
</dbReference>
<keyword evidence="5" id="KW-1185">Reference proteome</keyword>
<evidence type="ECO:0000259" key="3">
    <source>
        <dbReference type="PROSITE" id="PS51464"/>
    </source>
</evidence>
<proteinExistence type="predicted"/>
<feature type="domain" description="SIS" evidence="3">
    <location>
        <begin position="32"/>
        <end position="174"/>
    </location>
</feature>
<evidence type="ECO:0000313" key="4">
    <source>
        <dbReference type="EMBL" id="PQA89306.1"/>
    </source>
</evidence>
<dbReference type="Pfam" id="PF01380">
    <property type="entry name" value="SIS"/>
    <property type="match status" value="2"/>
</dbReference>
<sequence>MYSHTLMHSETLEIPQRVAEQVELNVSKIKKVAAHIRSGAPNLIVTCGRGSSAHAAIYAKYLFELSLGLPVASFAPSIASVYGANLKLEGALFLAVSQSGRSPDLIAAAESARVSGAYVVAVVNDEECPLSTVAHEVIPIRAGVENSVAATKTCVGAMSVLYDLCAELTRSQEKRGALKALPGTLKMALQCDWSSACAVMRTADQALIIGRGLGLSAASEAALKLKETCEIQAESYSAAEIKHGPMAIVRKGYSVIAAAMPDGSGASVHAIAHEFLKREANVYVVAARSKMSQESSGLHMPEAEEPCLQPLIFLQAFYLFANRLSIERGLNPDRPLSLQKVTETT</sequence>
<dbReference type="CDD" id="cd05009">
    <property type="entry name" value="SIS_GlmS_GlmD_2"/>
    <property type="match status" value="1"/>
</dbReference>
<dbReference type="InterPro" id="IPR046348">
    <property type="entry name" value="SIS_dom_sf"/>
</dbReference>
<dbReference type="CDD" id="cd05008">
    <property type="entry name" value="SIS_GlmS_GlmD_1"/>
    <property type="match status" value="1"/>
</dbReference>
<name>A0A2S7K9X1_9PROT</name>
<dbReference type="SUPFAM" id="SSF53697">
    <property type="entry name" value="SIS domain"/>
    <property type="match status" value="1"/>
</dbReference>
<dbReference type="PANTHER" id="PTHR10937:SF8">
    <property type="entry name" value="AMINOTRANSFERASE-RELATED"/>
    <property type="match status" value="1"/>
</dbReference>
<dbReference type="OrthoDB" id="9761808at2"/>
<dbReference type="GO" id="GO:0097367">
    <property type="term" value="F:carbohydrate derivative binding"/>
    <property type="evidence" value="ECO:0007669"/>
    <property type="project" value="InterPro"/>
</dbReference>
<evidence type="ECO:0000256" key="2">
    <source>
        <dbReference type="ARBA" id="ARBA00022737"/>
    </source>
</evidence>
<accession>A0A2S7K9X1</accession>
<feature type="domain" description="SIS" evidence="3">
    <location>
        <begin position="196"/>
        <end position="330"/>
    </location>
</feature>
<dbReference type="InterPro" id="IPR035490">
    <property type="entry name" value="GlmS/FrlB_SIS"/>
</dbReference>
<dbReference type="PANTHER" id="PTHR10937">
    <property type="entry name" value="GLUCOSAMINE--FRUCTOSE-6-PHOSPHATE AMINOTRANSFERASE, ISOMERIZING"/>
    <property type="match status" value="1"/>
</dbReference>
<evidence type="ECO:0000313" key="5">
    <source>
        <dbReference type="Proteomes" id="UP000239504"/>
    </source>
</evidence>
<dbReference type="GO" id="GO:1901135">
    <property type="term" value="P:carbohydrate derivative metabolic process"/>
    <property type="evidence" value="ECO:0007669"/>
    <property type="project" value="InterPro"/>
</dbReference>
<dbReference type="AlphaFoldDB" id="A0A2S7K9X1"/>
<gene>
    <name evidence="4" type="ORF">CW354_00045</name>
</gene>
<dbReference type="InterPro" id="IPR035466">
    <property type="entry name" value="GlmS/AgaS_SIS"/>
</dbReference>
<comment type="caution">
    <text evidence="4">The sequence shown here is derived from an EMBL/GenBank/DDBJ whole genome shotgun (WGS) entry which is preliminary data.</text>
</comment>
<dbReference type="EMBL" id="PJCH01000001">
    <property type="protein sequence ID" value="PQA89306.1"/>
    <property type="molecule type" value="Genomic_DNA"/>
</dbReference>
<keyword evidence="1" id="KW-0032">Aminotransferase</keyword>
<keyword evidence="1" id="KW-0808">Transferase</keyword>